<dbReference type="GO" id="GO:0003677">
    <property type="term" value="F:DNA binding"/>
    <property type="evidence" value="ECO:0007669"/>
    <property type="project" value="UniProtKB-KW"/>
</dbReference>
<dbReference type="InterPro" id="IPR013324">
    <property type="entry name" value="RNA_pol_sigma_r3/r4-like"/>
</dbReference>
<dbReference type="InterPro" id="IPR013325">
    <property type="entry name" value="RNA_pol_sigma_r2"/>
</dbReference>
<reference evidence="8" key="1">
    <citation type="submission" date="2021-09" db="EMBL/GenBank/DDBJ databases">
        <title>Fulvivirga sp. isolated from coastal sediment.</title>
        <authorList>
            <person name="Yu H."/>
        </authorList>
    </citation>
    <scope>NUCLEOTIDE SEQUENCE</scope>
    <source>
        <strain evidence="8">1062</strain>
    </source>
</reference>
<evidence type="ECO:0000259" key="7">
    <source>
        <dbReference type="Pfam" id="PF08281"/>
    </source>
</evidence>
<evidence type="ECO:0000313" key="9">
    <source>
        <dbReference type="Proteomes" id="UP001139409"/>
    </source>
</evidence>
<evidence type="ECO:0000256" key="1">
    <source>
        <dbReference type="ARBA" id="ARBA00010641"/>
    </source>
</evidence>
<dbReference type="GO" id="GO:0006352">
    <property type="term" value="P:DNA-templated transcription initiation"/>
    <property type="evidence" value="ECO:0007669"/>
    <property type="project" value="InterPro"/>
</dbReference>
<organism evidence="8 9">
    <name type="scientific">Fulvivirga sedimenti</name>
    <dbReference type="NCBI Taxonomy" id="2879465"/>
    <lineage>
        <taxon>Bacteria</taxon>
        <taxon>Pseudomonadati</taxon>
        <taxon>Bacteroidota</taxon>
        <taxon>Cytophagia</taxon>
        <taxon>Cytophagales</taxon>
        <taxon>Fulvivirgaceae</taxon>
        <taxon>Fulvivirga</taxon>
    </lineage>
</organism>
<evidence type="ECO:0000256" key="2">
    <source>
        <dbReference type="ARBA" id="ARBA00023015"/>
    </source>
</evidence>
<dbReference type="InterPro" id="IPR039425">
    <property type="entry name" value="RNA_pol_sigma-70-like"/>
</dbReference>
<dbReference type="Gene3D" id="1.10.1740.10">
    <property type="match status" value="1"/>
</dbReference>
<gene>
    <name evidence="8" type="ORF">LDX50_05225</name>
</gene>
<comment type="caution">
    <text evidence="8">The sequence shown here is derived from an EMBL/GenBank/DDBJ whole genome shotgun (WGS) entry which is preliminary data.</text>
</comment>
<evidence type="ECO:0000256" key="4">
    <source>
        <dbReference type="ARBA" id="ARBA00023125"/>
    </source>
</evidence>
<dbReference type="InterPro" id="IPR013249">
    <property type="entry name" value="RNA_pol_sigma70_r4_t2"/>
</dbReference>
<evidence type="ECO:0000256" key="3">
    <source>
        <dbReference type="ARBA" id="ARBA00023082"/>
    </source>
</evidence>
<evidence type="ECO:0000313" key="8">
    <source>
        <dbReference type="EMBL" id="MCA6074258.1"/>
    </source>
</evidence>
<dbReference type="Pfam" id="PF04542">
    <property type="entry name" value="Sigma70_r2"/>
    <property type="match status" value="1"/>
</dbReference>
<sequence length="183" mass="21425">MAEISDSILVEKALSGDVLAFRYLVERTQQMVYQVSFRFLRDQHDAEDAVQEVYSRLWKNLRKYDDRIKLTTWLYRITVNHCLDILKSARAKTRTEDISESLADHFPEPHQVLERRELLDQLHAAAARLTPRQQAAFILRDLEGLSVSEACSALDMNEGQLKSNLYYARKNLQRMIKIEMLRP</sequence>
<dbReference type="InterPro" id="IPR036388">
    <property type="entry name" value="WH-like_DNA-bd_sf"/>
</dbReference>
<keyword evidence="4" id="KW-0238">DNA-binding</keyword>
<accession>A0A9X1HNW0</accession>
<keyword evidence="2" id="KW-0805">Transcription regulation</keyword>
<keyword evidence="5" id="KW-0804">Transcription</keyword>
<name>A0A9X1HNW0_9BACT</name>
<dbReference type="SUPFAM" id="SSF88946">
    <property type="entry name" value="Sigma2 domain of RNA polymerase sigma factors"/>
    <property type="match status" value="1"/>
</dbReference>
<dbReference type="PANTHER" id="PTHR43133:SF8">
    <property type="entry name" value="RNA POLYMERASE SIGMA FACTOR HI_1459-RELATED"/>
    <property type="match status" value="1"/>
</dbReference>
<evidence type="ECO:0000259" key="6">
    <source>
        <dbReference type="Pfam" id="PF04542"/>
    </source>
</evidence>
<dbReference type="SUPFAM" id="SSF88659">
    <property type="entry name" value="Sigma3 and sigma4 domains of RNA polymerase sigma factors"/>
    <property type="match status" value="1"/>
</dbReference>
<keyword evidence="9" id="KW-1185">Reference proteome</keyword>
<proteinExistence type="inferred from homology"/>
<dbReference type="InterPro" id="IPR007627">
    <property type="entry name" value="RNA_pol_sigma70_r2"/>
</dbReference>
<dbReference type="Gene3D" id="1.10.10.10">
    <property type="entry name" value="Winged helix-like DNA-binding domain superfamily/Winged helix DNA-binding domain"/>
    <property type="match status" value="1"/>
</dbReference>
<feature type="domain" description="RNA polymerase sigma factor 70 region 4 type 2" evidence="7">
    <location>
        <begin position="120"/>
        <end position="172"/>
    </location>
</feature>
<dbReference type="Pfam" id="PF08281">
    <property type="entry name" value="Sigma70_r4_2"/>
    <property type="match status" value="1"/>
</dbReference>
<dbReference type="RefSeq" id="WP_225697354.1">
    <property type="nucleotide sequence ID" value="NZ_JAIXNE010000001.1"/>
</dbReference>
<protein>
    <submittedName>
        <fullName evidence="8">Sigma-70 family RNA polymerase sigma factor</fullName>
    </submittedName>
</protein>
<dbReference type="GO" id="GO:0016987">
    <property type="term" value="F:sigma factor activity"/>
    <property type="evidence" value="ECO:0007669"/>
    <property type="project" value="UniProtKB-KW"/>
</dbReference>
<evidence type="ECO:0000256" key="5">
    <source>
        <dbReference type="ARBA" id="ARBA00023163"/>
    </source>
</evidence>
<dbReference type="InterPro" id="IPR014284">
    <property type="entry name" value="RNA_pol_sigma-70_dom"/>
</dbReference>
<dbReference type="Proteomes" id="UP001139409">
    <property type="component" value="Unassembled WGS sequence"/>
</dbReference>
<dbReference type="AlphaFoldDB" id="A0A9X1HNW0"/>
<comment type="similarity">
    <text evidence="1">Belongs to the sigma-70 factor family. ECF subfamily.</text>
</comment>
<keyword evidence="3" id="KW-0731">Sigma factor</keyword>
<feature type="domain" description="RNA polymerase sigma-70 region 2" evidence="6">
    <location>
        <begin position="24"/>
        <end position="90"/>
    </location>
</feature>
<dbReference type="NCBIfam" id="TIGR02937">
    <property type="entry name" value="sigma70-ECF"/>
    <property type="match status" value="1"/>
</dbReference>
<dbReference type="EMBL" id="JAIXNE010000001">
    <property type="protein sequence ID" value="MCA6074258.1"/>
    <property type="molecule type" value="Genomic_DNA"/>
</dbReference>
<dbReference type="PANTHER" id="PTHR43133">
    <property type="entry name" value="RNA POLYMERASE ECF-TYPE SIGMA FACTO"/>
    <property type="match status" value="1"/>
</dbReference>